<gene>
    <name evidence="2" type="ORF">SAMN05216574_11326</name>
</gene>
<evidence type="ECO:0008006" key="4">
    <source>
        <dbReference type="Google" id="ProtNLM"/>
    </source>
</evidence>
<dbReference type="EMBL" id="FOND01000013">
    <property type="protein sequence ID" value="SFF40818.1"/>
    <property type="molecule type" value="Genomic_DNA"/>
</dbReference>
<proteinExistence type="predicted"/>
<protein>
    <recommendedName>
        <fullName evidence="4">EcsC protein family protein</fullName>
    </recommendedName>
</protein>
<dbReference type="STRING" id="1798228.SAMN05216574_11326"/>
<dbReference type="RefSeq" id="WP_139228907.1">
    <property type="nucleotide sequence ID" value="NZ_FOND01000013.1"/>
</dbReference>
<feature type="compositionally biased region" description="Low complexity" evidence="1">
    <location>
        <begin position="11"/>
        <end position="22"/>
    </location>
</feature>
<name>A0A1I2IGP9_9ACTN</name>
<reference evidence="3" key="1">
    <citation type="submission" date="2016-10" db="EMBL/GenBank/DDBJ databases">
        <authorList>
            <person name="Varghese N."/>
            <person name="Submissions S."/>
        </authorList>
    </citation>
    <scope>NUCLEOTIDE SEQUENCE [LARGE SCALE GENOMIC DNA]</scope>
    <source>
        <strain evidence="3">DSM 46838</strain>
    </source>
</reference>
<dbReference type="Proteomes" id="UP000198589">
    <property type="component" value="Unassembled WGS sequence"/>
</dbReference>
<feature type="region of interest" description="Disordered" evidence="1">
    <location>
        <begin position="1"/>
        <end position="22"/>
    </location>
</feature>
<evidence type="ECO:0000313" key="2">
    <source>
        <dbReference type="EMBL" id="SFF40818.1"/>
    </source>
</evidence>
<sequence>MDSDDEKQIVRRAAVPHDPVPAADDLSSLVHGQDDEAEAYARAFMVKLLRLRGVRVDREQFLTAELRRSGAAGDVVARAVKDRPAAAGVTPGTLEEIARRSIAFETRKSAGLSFAAGLPGGWALVGTVPGDIAQYYVHAFRVMQKLAYLYGWQSLLDDIDDVDDETLGKLGTFLGVMMGVAGASSALTGFANNIARPALQKQLAGKALTKTTYYPLVKQTLKRVGVQINKQVFAKTVTKVVPVLGGVMSGGLTWASLRTGSTRLAKHLRTLPPALPEPISATED</sequence>
<keyword evidence="3" id="KW-1185">Reference proteome</keyword>
<evidence type="ECO:0000256" key="1">
    <source>
        <dbReference type="SAM" id="MobiDB-lite"/>
    </source>
</evidence>
<dbReference type="AlphaFoldDB" id="A0A1I2IGP9"/>
<dbReference type="OrthoDB" id="306887at2"/>
<accession>A0A1I2IGP9</accession>
<organism evidence="2 3">
    <name type="scientific">Blastococcus tunisiensis</name>
    <dbReference type="NCBI Taxonomy" id="1798228"/>
    <lineage>
        <taxon>Bacteria</taxon>
        <taxon>Bacillati</taxon>
        <taxon>Actinomycetota</taxon>
        <taxon>Actinomycetes</taxon>
        <taxon>Geodermatophilales</taxon>
        <taxon>Geodermatophilaceae</taxon>
        <taxon>Blastococcus</taxon>
    </lineage>
</organism>
<evidence type="ECO:0000313" key="3">
    <source>
        <dbReference type="Proteomes" id="UP000198589"/>
    </source>
</evidence>